<dbReference type="SUPFAM" id="SSF54791">
    <property type="entry name" value="Eukaryotic type KH-domain (KH-domain type I)"/>
    <property type="match status" value="5"/>
</dbReference>
<sequence length="731" mass="77879">MGSTFHSPPAKRSAPDPNPFPPNGPSKRSRSSRPAPPPLSVPPGHASFRLLCNASRIGGVIGKSGSVIKKLQQSTGAKIRIEDASPESPDRIILVIADAAVSGKVLLRNDEAVEVSKAQEALLLVFDRILDVAAETEGVDVGDMMMSCRLVADAAQAGSVIGKGGRVVERIKKNTGCKIRVLTDDLPLCASSSDEIIEESGFQGQACVHLRFQGQDFSVHSSFCAKVFHMELIEGRVSSVKKALVAVSQRLQDCPPVDRTKIMGSKPYEMVQYEAIDALPRETLAAVPHDTIDRLPLRSPALSSLSSCSNSYGNRVHSLPADFSRVSSLEPKALQQEVTFRILCSNDRVGGVIGKGGNIVRALQSDTGATISIGPSVDGCEDRIITITASENPESRYSPAQKAAVLVYSRSIESGFEKGLDSGLSNRSIVTARLVVPSSQVGCLLGKGGVIISEMRKATGASIRIIGTDQVPKCASDNDQVVQISGDFSSVQDALYNATGRLRDNLFASTQNSAGTRSLSSLRVDNSPYGRLQDVVPLGSQLPAATSHSLSRHTFSHGIDHLAHSRSLDRPSSPGYWSRNLDRPSSPGLWARNLDRPSSPGLWARNLDRPSSPGLWTPPPPTMAGINSRGVNDFNWGLTSRRGGLELVSGSKSAIVTNTTVEIVVPDDTIDSVYGENGSNLARLRQISGAKVVVHEPRPGTRERTIVISGSPDETKAAQSLLRAFILSGSS</sequence>
<dbReference type="CDD" id="cd22460">
    <property type="entry name" value="KH-I_PEPPER_rpt2_like"/>
    <property type="match status" value="1"/>
</dbReference>
<dbReference type="InterPro" id="IPR036612">
    <property type="entry name" value="KH_dom_type_1_sf"/>
</dbReference>
<keyword evidence="1" id="KW-0677">Repeat</keyword>
<evidence type="ECO:0000256" key="3">
    <source>
        <dbReference type="SAM" id="MobiDB-lite"/>
    </source>
</evidence>
<dbReference type="InterPro" id="IPR004087">
    <property type="entry name" value="KH_dom"/>
</dbReference>
<dbReference type="CDD" id="cd22462">
    <property type="entry name" value="KH-I_HEN4_like_rpt5"/>
    <property type="match status" value="1"/>
</dbReference>
<dbReference type="InterPro" id="IPR004088">
    <property type="entry name" value="KH_dom_type_1"/>
</dbReference>
<dbReference type="CDD" id="cd22459">
    <property type="entry name" value="KH-I_PEPPER_rpt1_like"/>
    <property type="match status" value="2"/>
</dbReference>
<dbReference type="Proteomes" id="UP001374535">
    <property type="component" value="Chromosome 10"/>
</dbReference>
<dbReference type="Gene3D" id="3.30.310.210">
    <property type="match status" value="2"/>
</dbReference>
<name>A0AAQ3MKT7_VIGMU</name>
<dbReference type="GO" id="GO:0003723">
    <property type="term" value="F:RNA binding"/>
    <property type="evidence" value="ECO:0007669"/>
    <property type="project" value="UniProtKB-UniRule"/>
</dbReference>
<feature type="domain" description="K Homology" evidence="4">
    <location>
        <begin position="657"/>
        <end position="727"/>
    </location>
</feature>
<accession>A0AAQ3MKT7</accession>
<feature type="region of interest" description="Disordered" evidence="3">
    <location>
        <begin position="1"/>
        <end position="42"/>
    </location>
</feature>
<protein>
    <recommendedName>
        <fullName evidence="4">K Homology domain-containing protein</fullName>
    </recommendedName>
</protein>
<evidence type="ECO:0000313" key="6">
    <source>
        <dbReference type="Proteomes" id="UP001374535"/>
    </source>
</evidence>
<dbReference type="PANTHER" id="PTHR10288">
    <property type="entry name" value="KH DOMAIN CONTAINING RNA BINDING PROTEIN"/>
    <property type="match status" value="1"/>
</dbReference>
<dbReference type="SMART" id="SM00322">
    <property type="entry name" value="KH"/>
    <property type="match status" value="5"/>
</dbReference>
<evidence type="ECO:0000256" key="2">
    <source>
        <dbReference type="PROSITE-ProRule" id="PRU00117"/>
    </source>
</evidence>
<dbReference type="Pfam" id="PF00013">
    <property type="entry name" value="KH_1"/>
    <property type="match status" value="5"/>
</dbReference>
<feature type="domain" description="K Homology" evidence="4">
    <location>
        <begin position="336"/>
        <end position="412"/>
    </location>
</feature>
<proteinExistence type="predicted"/>
<dbReference type="EMBL" id="CP144691">
    <property type="protein sequence ID" value="WVY92766.1"/>
    <property type="molecule type" value="Genomic_DNA"/>
</dbReference>
<dbReference type="AlphaFoldDB" id="A0AAQ3MKT7"/>
<evidence type="ECO:0000313" key="5">
    <source>
        <dbReference type="EMBL" id="WVY92766.1"/>
    </source>
</evidence>
<dbReference type="Gene3D" id="3.30.1370.10">
    <property type="entry name" value="K Homology domain, type 1"/>
    <property type="match status" value="1"/>
</dbReference>
<feature type="domain" description="K Homology" evidence="4">
    <location>
        <begin position="144"/>
        <end position="252"/>
    </location>
</feature>
<dbReference type="PROSITE" id="PS50084">
    <property type="entry name" value="KH_TYPE_1"/>
    <property type="match status" value="5"/>
</dbReference>
<keyword evidence="2" id="KW-0694">RNA-binding</keyword>
<feature type="domain" description="K Homology" evidence="4">
    <location>
        <begin position="428"/>
        <end position="503"/>
    </location>
</feature>
<organism evidence="5 6">
    <name type="scientific">Vigna mungo</name>
    <name type="common">Black gram</name>
    <name type="synonym">Phaseolus mungo</name>
    <dbReference type="NCBI Taxonomy" id="3915"/>
    <lineage>
        <taxon>Eukaryota</taxon>
        <taxon>Viridiplantae</taxon>
        <taxon>Streptophyta</taxon>
        <taxon>Embryophyta</taxon>
        <taxon>Tracheophyta</taxon>
        <taxon>Spermatophyta</taxon>
        <taxon>Magnoliopsida</taxon>
        <taxon>eudicotyledons</taxon>
        <taxon>Gunneridae</taxon>
        <taxon>Pentapetalae</taxon>
        <taxon>rosids</taxon>
        <taxon>fabids</taxon>
        <taxon>Fabales</taxon>
        <taxon>Fabaceae</taxon>
        <taxon>Papilionoideae</taxon>
        <taxon>50 kb inversion clade</taxon>
        <taxon>NPAAA clade</taxon>
        <taxon>indigoferoid/millettioid clade</taxon>
        <taxon>Phaseoleae</taxon>
        <taxon>Vigna</taxon>
    </lineage>
</organism>
<keyword evidence="6" id="KW-1185">Reference proteome</keyword>
<feature type="domain" description="K Homology" evidence="4">
    <location>
        <begin position="44"/>
        <end position="134"/>
    </location>
</feature>
<reference evidence="5 6" key="1">
    <citation type="journal article" date="2023" name="Life. Sci Alliance">
        <title>Evolutionary insights into 3D genome organization and epigenetic landscape of Vigna mungo.</title>
        <authorList>
            <person name="Junaid A."/>
            <person name="Singh B."/>
            <person name="Bhatia S."/>
        </authorList>
    </citation>
    <scope>NUCLEOTIDE SEQUENCE [LARGE SCALE GENOMIC DNA]</scope>
    <source>
        <strain evidence="5">Urdbean</strain>
    </source>
</reference>
<evidence type="ECO:0000256" key="1">
    <source>
        <dbReference type="ARBA" id="ARBA00022737"/>
    </source>
</evidence>
<evidence type="ECO:0000259" key="4">
    <source>
        <dbReference type="SMART" id="SM00322"/>
    </source>
</evidence>
<gene>
    <name evidence="5" type="ORF">V8G54_031854</name>
</gene>